<keyword evidence="4" id="KW-1185">Reference proteome</keyword>
<evidence type="ECO:0000313" key="3">
    <source>
        <dbReference type="EMBL" id="SFT07284.1"/>
    </source>
</evidence>
<dbReference type="Gene3D" id="3.30.9.10">
    <property type="entry name" value="D-Amino Acid Oxidase, subunit A, domain 2"/>
    <property type="match status" value="1"/>
</dbReference>
<dbReference type="AlphaFoldDB" id="A0A1I6V0V4"/>
<evidence type="ECO:0000313" key="4">
    <source>
        <dbReference type="Proteomes" id="UP000199392"/>
    </source>
</evidence>
<protein>
    <submittedName>
        <fullName evidence="3">Sarcosine oxidase subunit beta</fullName>
    </submittedName>
</protein>
<dbReference type="InterPro" id="IPR006076">
    <property type="entry name" value="FAD-dep_OxRdtase"/>
</dbReference>
<dbReference type="GO" id="GO:0016491">
    <property type="term" value="F:oxidoreductase activity"/>
    <property type="evidence" value="ECO:0007669"/>
    <property type="project" value="UniProtKB-KW"/>
</dbReference>
<proteinExistence type="predicted"/>
<keyword evidence="1" id="KW-0560">Oxidoreductase</keyword>
<dbReference type="GO" id="GO:0005737">
    <property type="term" value="C:cytoplasm"/>
    <property type="evidence" value="ECO:0007669"/>
    <property type="project" value="TreeGrafter"/>
</dbReference>
<evidence type="ECO:0000256" key="1">
    <source>
        <dbReference type="ARBA" id="ARBA00023002"/>
    </source>
</evidence>
<dbReference type="EMBL" id="FOZW01000009">
    <property type="protein sequence ID" value="SFT07284.1"/>
    <property type="molecule type" value="Genomic_DNA"/>
</dbReference>
<dbReference type="Gene3D" id="3.50.50.60">
    <property type="entry name" value="FAD/NAD(P)-binding domain"/>
    <property type="match status" value="1"/>
</dbReference>
<dbReference type="STRING" id="311180.SAMN04488050_109192"/>
<accession>A0A1I6V0V4</accession>
<feature type="domain" description="FAD dependent oxidoreductase" evidence="2">
    <location>
        <begin position="8"/>
        <end position="352"/>
    </location>
</feature>
<gene>
    <name evidence="3" type="ORF">SAMN04488050_109192</name>
</gene>
<organism evidence="3 4">
    <name type="scientific">Alloyangia pacifica</name>
    <dbReference type="NCBI Taxonomy" id="311180"/>
    <lineage>
        <taxon>Bacteria</taxon>
        <taxon>Pseudomonadati</taxon>
        <taxon>Pseudomonadota</taxon>
        <taxon>Alphaproteobacteria</taxon>
        <taxon>Rhodobacterales</taxon>
        <taxon>Roseobacteraceae</taxon>
        <taxon>Alloyangia</taxon>
    </lineage>
</organism>
<dbReference type="Proteomes" id="UP000199392">
    <property type="component" value="Unassembled WGS sequence"/>
</dbReference>
<dbReference type="PANTHER" id="PTHR13847:SF287">
    <property type="entry name" value="FAD-DEPENDENT OXIDOREDUCTASE DOMAIN-CONTAINING PROTEIN 1"/>
    <property type="match status" value="1"/>
</dbReference>
<dbReference type="Pfam" id="PF01266">
    <property type="entry name" value="DAO"/>
    <property type="match status" value="1"/>
</dbReference>
<dbReference type="InterPro" id="IPR036188">
    <property type="entry name" value="FAD/NAD-bd_sf"/>
</dbReference>
<dbReference type="PANTHER" id="PTHR13847">
    <property type="entry name" value="SARCOSINE DEHYDROGENASE-RELATED"/>
    <property type="match status" value="1"/>
</dbReference>
<dbReference type="OrthoDB" id="9806452at2"/>
<sequence length="391" mass="42882">MSFDVDTDVIVLGAGSVGCFTALCLRERGIAVTVLDQGRPGQQSSGVNMGSLRLQGRYLGQLPLALRSQELWEQAEERLGARLDYHRGGLLYVATSDDELQRLEKMARTEAELGLQTDIMDGAAMHARWPWMAHWEHGGSWSPQSATVNSRLVTPALARKAEALGAEFVIGPEIVALEPVDEGVILTARDGRRFRCRRLVNAAGFWAGRVAEMLGEPVPIFAAGPVQVVSEPVPHFLDAMIYTSDSKVIFRQTRRGNMLVAGHPRIPVDAVARRSRVPAGKTLRNFRRMLRLAPHLEGTTILRSWTGIEGYLPDMLPVLGESRRHSGVIHAFGFSGHGLQIATGVGEVVADLLSEGGTQMPIADFAVDRFSGKLRDDVDLRHEFEDDVKHA</sequence>
<evidence type="ECO:0000259" key="2">
    <source>
        <dbReference type="Pfam" id="PF01266"/>
    </source>
</evidence>
<dbReference type="RefSeq" id="WP_092429510.1">
    <property type="nucleotide sequence ID" value="NZ_FNCL01000014.1"/>
</dbReference>
<reference evidence="4" key="1">
    <citation type="submission" date="2016-10" db="EMBL/GenBank/DDBJ databases">
        <authorList>
            <person name="Varghese N."/>
            <person name="Submissions S."/>
        </authorList>
    </citation>
    <scope>NUCLEOTIDE SEQUENCE [LARGE SCALE GENOMIC DNA]</scope>
    <source>
        <strain evidence="4">DSM 26894</strain>
    </source>
</reference>
<name>A0A1I6V0V4_9RHOB</name>
<dbReference type="SUPFAM" id="SSF51905">
    <property type="entry name" value="FAD/NAD(P)-binding domain"/>
    <property type="match status" value="1"/>
</dbReference>